<dbReference type="Proteomes" id="UP000021816">
    <property type="component" value="Unassembled WGS sequence"/>
</dbReference>
<sequence length="101" mass="11507">MNQMLNREEERLTRFCEAHRIRRLSLFGSQLKGSARPDSDVDLLVEFDPDHVPGLLSIAAMELTLSEMLGGRRVDLRTAQDLSPYFRDEVVRTAEVQYVAG</sequence>
<dbReference type="PATRIC" id="fig|1454003.3.peg.2343"/>
<comment type="cofactor">
    <cofactor evidence="1">
        <name>Mg(2+)</name>
        <dbReference type="ChEBI" id="CHEBI:18420"/>
    </cofactor>
</comment>
<dbReference type="Gene3D" id="3.30.460.10">
    <property type="entry name" value="Beta Polymerase, domain 2"/>
    <property type="match status" value="1"/>
</dbReference>
<feature type="domain" description="Polymerase nucleotidyl transferase" evidence="10">
    <location>
        <begin position="13"/>
        <end position="91"/>
    </location>
</feature>
<keyword evidence="2" id="KW-1277">Toxin-antitoxin system</keyword>
<evidence type="ECO:0000256" key="3">
    <source>
        <dbReference type="ARBA" id="ARBA00022679"/>
    </source>
</evidence>
<dbReference type="STRING" id="1454003.AW10_02296"/>
<dbReference type="PANTHER" id="PTHR33571">
    <property type="entry name" value="SSL8005 PROTEIN"/>
    <property type="match status" value="1"/>
</dbReference>
<dbReference type="GO" id="GO:0005524">
    <property type="term" value="F:ATP binding"/>
    <property type="evidence" value="ECO:0007669"/>
    <property type="project" value="UniProtKB-KW"/>
</dbReference>
<dbReference type="Pfam" id="PF01909">
    <property type="entry name" value="NTP_transf_2"/>
    <property type="match status" value="1"/>
</dbReference>
<evidence type="ECO:0000256" key="9">
    <source>
        <dbReference type="ARBA" id="ARBA00038276"/>
    </source>
</evidence>
<evidence type="ECO:0000256" key="7">
    <source>
        <dbReference type="ARBA" id="ARBA00022840"/>
    </source>
</evidence>
<evidence type="ECO:0000256" key="2">
    <source>
        <dbReference type="ARBA" id="ARBA00022649"/>
    </source>
</evidence>
<dbReference type="SUPFAM" id="SSF81301">
    <property type="entry name" value="Nucleotidyltransferase"/>
    <property type="match status" value="1"/>
</dbReference>
<evidence type="ECO:0000256" key="8">
    <source>
        <dbReference type="ARBA" id="ARBA00022842"/>
    </source>
</evidence>
<dbReference type="InterPro" id="IPR002934">
    <property type="entry name" value="Polymerase_NTP_transf_dom"/>
</dbReference>
<comment type="similarity">
    <text evidence="9">Belongs to the MntA antitoxin family.</text>
</comment>
<dbReference type="CDD" id="cd05403">
    <property type="entry name" value="NT_KNTase_like"/>
    <property type="match status" value="1"/>
</dbReference>
<accession>A0A011NA97</accession>
<keyword evidence="3 11" id="KW-0808">Transferase</keyword>
<comment type="caution">
    <text evidence="11">The sequence shown here is derived from an EMBL/GenBank/DDBJ whole genome shotgun (WGS) entry which is preliminary data.</text>
</comment>
<dbReference type="InterPro" id="IPR052038">
    <property type="entry name" value="Type-VII_TA_antitoxin"/>
</dbReference>
<dbReference type="GO" id="GO:0046872">
    <property type="term" value="F:metal ion binding"/>
    <property type="evidence" value="ECO:0007669"/>
    <property type="project" value="UniProtKB-KW"/>
</dbReference>
<keyword evidence="7" id="KW-0067">ATP-binding</keyword>
<evidence type="ECO:0000256" key="1">
    <source>
        <dbReference type="ARBA" id="ARBA00001946"/>
    </source>
</evidence>
<keyword evidence="5" id="KW-0479">Metal-binding</keyword>
<evidence type="ECO:0000259" key="10">
    <source>
        <dbReference type="Pfam" id="PF01909"/>
    </source>
</evidence>
<name>A0A011NA97_9PROT</name>
<dbReference type="EMBL" id="JEMX01000052">
    <property type="protein sequence ID" value="EXI79563.1"/>
    <property type="molecule type" value="Genomic_DNA"/>
</dbReference>
<evidence type="ECO:0000256" key="6">
    <source>
        <dbReference type="ARBA" id="ARBA00022741"/>
    </source>
</evidence>
<evidence type="ECO:0000313" key="11">
    <source>
        <dbReference type="EMBL" id="EXI79563.1"/>
    </source>
</evidence>
<dbReference type="AlphaFoldDB" id="A0A011NA97"/>
<organism evidence="11 12">
    <name type="scientific">Candidatus Accumulibacter appositus</name>
    <dbReference type="NCBI Taxonomy" id="1454003"/>
    <lineage>
        <taxon>Bacteria</taxon>
        <taxon>Pseudomonadati</taxon>
        <taxon>Pseudomonadota</taxon>
        <taxon>Betaproteobacteria</taxon>
        <taxon>Candidatus Accumulibacter</taxon>
    </lineage>
</organism>
<evidence type="ECO:0000256" key="4">
    <source>
        <dbReference type="ARBA" id="ARBA00022695"/>
    </source>
</evidence>
<gene>
    <name evidence="11" type="ORF">AW10_02296</name>
</gene>
<keyword evidence="8" id="KW-0460">Magnesium</keyword>
<dbReference type="PANTHER" id="PTHR33571:SF12">
    <property type="entry name" value="BSL3053 PROTEIN"/>
    <property type="match status" value="1"/>
</dbReference>
<reference evidence="11 12" key="1">
    <citation type="submission" date="2014-02" db="EMBL/GenBank/DDBJ databases">
        <title>Expanding our view of genomic diversity in Candidatus Accumulibacter clades.</title>
        <authorList>
            <person name="Skennerton C.T."/>
            <person name="Barr J.J."/>
            <person name="Slater F.R."/>
            <person name="Bond P.L."/>
            <person name="Tyson G.W."/>
        </authorList>
    </citation>
    <scope>NUCLEOTIDE SEQUENCE [LARGE SCALE GENOMIC DNA]</scope>
    <source>
        <strain evidence="12">BA-92</strain>
    </source>
</reference>
<evidence type="ECO:0000313" key="12">
    <source>
        <dbReference type="Proteomes" id="UP000021816"/>
    </source>
</evidence>
<keyword evidence="4" id="KW-0548">Nucleotidyltransferase</keyword>
<proteinExistence type="inferred from homology"/>
<evidence type="ECO:0000256" key="5">
    <source>
        <dbReference type="ARBA" id="ARBA00022723"/>
    </source>
</evidence>
<protein>
    <submittedName>
        <fullName evidence="11">Nucleotidyltransferase domain protein</fullName>
    </submittedName>
</protein>
<dbReference type="InterPro" id="IPR043519">
    <property type="entry name" value="NT_sf"/>
</dbReference>
<dbReference type="GO" id="GO:0016779">
    <property type="term" value="F:nucleotidyltransferase activity"/>
    <property type="evidence" value="ECO:0007669"/>
    <property type="project" value="UniProtKB-KW"/>
</dbReference>
<keyword evidence="6" id="KW-0547">Nucleotide-binding</keyword>